<dbReference type="RefSeq" id="WP_042243769.1">
    <property type="nucleotide sequence ID" value="NZ_BBNR01000008.1"/>
</dbReference>
<dbReference type="Proteomes" id="UP000030184">
    <property type="component" value="Unassembled WGS sequence"/>
</dbReference>
<accession>A0A090VR16</accession>
<dbReference type="SUPFAM" id="SSF100950">
    <property type="entry name" value="NagB/RpiA/CoA transferase-like"/>
    <property type="match status" value="1"/>
</dbReference>
<evidence type="ECO:0000313" key="5">
    <source>
        <dbReference type="Proteomes" id="UP000029641"/>
    </source>
</evidence>
<dbReference type="eggNOG" id="COG1556">
    <property type="taxonomic scope" value="Bacteria"/>
</dbReference>
<evidence type="ECO:0000259" key="1">
    <source>
        <dbReference type="Pfam" id="PF02589"/>
    </source>
</evidence>
<gene>
    <name evidence="2" type="ORF">JCM19301_1792</name>
    <name evidence="3" type="ORF">JCM19302_1989</name>
    <name evidence="4" type="ORF">JCM19538_3285</name>
</gene>
<sequence length="197" mass="21681">MSSRDYILKRAKANKPEAIALPKIDVSVFDDSRNILSEFTLKVETAGGNVFQATSDDDVISKVKSMFPDGKVNFSTLKHTKNFNTLNIEKINKPHDLEDLDVLVLESSFGVAENGAIWVTDSQLPMRVLPFIAKHLVLVLNKDSIVTFMHQAYKKLSSNAIDFGVFISGPSKTADIEQSLVIGAHGALSLSVFLKEN</sequence>
<dbReference type="InterPro" id="IPR037171">
    <property type="entry name" value="NagB/RpiA_transferase-like"/>
</dbReference>
<protein>
    <recommendedName>
        <fullName evidence="1">LUD domain-containing protein</fullName>
    </recommendedName>
</protein>
<dbReference type="PANTHER" id="PTHR43682">
    <property type="entry name" value="LACTATE UTILIZATION PROTEIN C"/>
    <property type="match status" value="1"/>
</dbReference>
<evidence type="ECO:0000313" key="4">
    <source>
        <dbReference type="EMBL" id="GAL89808.1"/>
    </source>
</evidence>
<dbReference type="Proteomes" id="UP000029646">
    <property type="component" value="Unassembled WGS sequence"/>
</dbReference>
<dbReference type="EMBL" id="BBNS01000008">
    <property type="protein sequence ID" value="GAL70826.1"/>
    <property type="molecule type" value="Genomic_DNA"/>
</dbReference>
<dbReference type="EMBL" id="BBNR01000008">
    <property type="protein sequence ID" value="GAL67180.1"/>
    <property type="molecule type" value="Genomic_DNA"/>
</dbReference>
<dbReference type="STRING" id="504487.JCM19538_3285"/>
<dbReference type="OrthoDB" id="9794157at2"/>
<evidence type="ECO:0000313" key="3">
    <source>
        <dbReference type="EMBL" id="GAL70826.1"/>
    </source>
</evidence>
<reference evidence="6" key="1">
    <citation type="journal article" date="2014" name="Genome Announc.">
        <title>Draft Genome Sequence of Marine Flavobacterium Jejuia pallidilutea Strain 11shimoA1 and Pigmentation Mutants.</title>
        <authorList>
            <person name="Takatani N."/>
            <person name="Nakanishi M."/>
            <person name="Meirelles P."/>
            <person name="Mino S."/>
            <person name="Suda W."/>
            <person name="Oshima K."/>
            <person name="Hattori M."/>
            <person name="Ohkuma M."/>
            <person name="Hosokawa M."/>
            <person name="Miyashita K."/>
            <person name="Thompson F.L."/>
            <person name="Niwa A."/>
            <person name="Sawabe T."/>
            <person name="Sawabe T."/>
        </authorList>
    </citation>
    <scope>NUCLEOTIDE SEQUENCE [LARGE SCALE GENOMIC DNA]</scope>
    <source>
        <strain evidence="6">JCM 19538</strain>
    </source>
</reference>
<organism evidence="2 5">
    <name type="scientific">Jejuia pallidilutea</name>
    <dbReference type="NCBI Taxonomy" id="504487"/>
    <lineage>
        <taxon>Bacteria</taxon>
        <taxon>Pseudomonadati</taxon>
        <taxon>Bacteroidota</taxon>
        <taxon>Flavobacteriia</taxon>
        <taxon>Flavobacteriales</taxon>
        <taxon>Flavobacteriaceae</taxon>
        <taxon>Jejuia</taxon>
    </lineage>
</organism>
<dbReference type="AlphaFoldDB" id="A0A090VR16"/>
<dbReference type="Proteomes" id="UP000029641">
    <property type="component" value="Unassembled WGS sequence"/>
</dbReference>
<evidence type="ECO:0000313" key="2">
    <source>
        <dbReference type="EMBL" id="GAL67180.1"/>
    </source>
</evidence>
<dbReference type="InterPro" id="IPR003741">
    <property type="entry name" value="LUD_dom"/>
</dbReference>
<keyword evidence="6" id="KW-1185">Reference proteome</keyword>
<name>A0A090VR16_9FLAO</name>
<dbReference type="InterPro" id="IPR024185">
    <property type="entry name" value="FTHF_cligase-like_sf"/>
</dbReference>
<dbReference type="Gene3D" id="3.40.50.10420">
    <property type="entry name" value="NagB/RpiA/CoA transferase-like"/>
    <property type="match status" value="1"/>
</dbReference>
<feature type="domain" description="LUD" evidence="1">
    <location>
        <begin position="37"/>
        <end position="193"/>
    </location>
</feature>
<evidence type="ECO:0000313" key="6">
    <source>
        <dbReference type="Proteomes" id="UP000030184"/>
    </source>
</evidence>
<comment type="caution">
    <text evidence="2">The sequence shown here is derived from an EMBL/GenBank/DDBJ whole genome shotgun (WGS) entry which is preliminary data.</text>
</comment>
<dbReference type="Pfam" id="PF02589">
    <property type="entry name" value="LUD_dom"/>
    <property type="match status" value="1"/>
</dbReference>
<proteinExistence type="predicted"/>
<dbReference type="EMBL" id="BBNY01000053">
    <property type="protein sequence ID" value="GAL89808.1"/>
    <property type="molecule type" value="Genomic_DNA"/>
</dbReference>
<dbReference type="PANTHER" id="PTHR43682:SF1">
    <property type="entry name" value="LACTATE UTILIZATION PROTEIN C"/>
    <property type="match status" value="1"/>
</dbReference>